<dbReference type="AlphaFoldDB" id="A0A2X1XLS1"/>
<dbReference type="EMBL" id="UATL01000005">
    <property type="protein sequence ID" value="SPY44040.1"/>
    <property type="molecule type" value="Genomic_DNA"/>
</dbReference>
<dbReference type="Pfam" id="PF07693">
    <property type="entry name" value="KAP_NTPase"/>
    <property type="match status" value="1"/>
</dbReference>
<dbReference type="InterPro" id="IPR027417">
    <property type="entry name" value="P-loop_NTPase"/>
</dbReference>
<dbReference type="CDD" id="cd00882">
    <property type="entry name" value="Ras_like_GTPase"/>
    <property type="match status" value="1"/>
</dbReference>
<dbReference type="InterPro" id="IPR011646">
    <property type="entry name" value="KAP_P-loop"/>
</dbReference>
<dbReference type="OrthoDB" id="88903at2"/>
<accession>A0A2X1XLS1</accession>
<protein>
    <submittedName>
        <fullName evidence="3">Predicted P-loop ATPase</fullName>
    </submittedName>
</protein>
<dbReference type="Gene3D" id="3.40.50.300">
    <property type="entry name" value="P-loop containing nucleotide triphosphate hydrolases"/>
    <property type="match status" value="1"/>
</dbReference>
<gene>
    <name evidence="3" type="ORF">NCTC11647_02975</name>
</gene>
<keyword evidence="1" id="KW-0812">Transmembrane</keyword>
<feature type="domain" description="KAP NTPase" evidence="2">
    <location>
        <begin position="183"/>
        <end position="351"/>
    </location>
</feature>
<sequence length="384" mass="44487">MNSILRYLSISIIFSIGYAFWSAIGPIIFKTKWFLSWCDFYLNLASWLQCMILFLSGFIINKILSWSGDYDINHENQGYLERLKYPPIRYAIAFSLISSIYYSDIYPYVYFDYQLLFLVLGLIFLFLHDFISTCNKKTDNLLFTLDESPIRSSSEDLYNREHIVNKILKRIKSNNYNYLKGQTIVGDYGSGKTSLLNLIEERIDKKDNIIICKFDSWGRITDAQQGQKLILEKIIEDIGKYTGVSDIKSVPKDYLNSLSGIDSRLKGIIDIINATSLDTEKQLNKIDNTLKAINKKLLVFIEDMDRNNNSEELANDISPLLDRLVCVPHITFIFTIGYDTHISSIINRITNYREDLVTDDSSTEKLLTKFRELSINCIKEKKLI</sequence>
<feature type="transmembrane region" description="Helical" evidence="1">
    <location>
        <begin position="108"/>
        <end position="127"/>
    </location>
</feature>
<proteinExistence type="predicted"/>
<keyword evidence="1" id="KW-1133">Transmembrane helix</keyword>
<organism evidence="3 4">
    <name type="scientific">Photobacterium damselae</name>
    <dbReference type="NCBI Taxonomy" id="38293"/>
    <lineage>
        <taxon>Bacteria</taxon>
        <taxon>Pseudomonadati</taxon>
        <taxon>Pseudomonadota</taxon>
        <taxon>Gammaproteobacteria</taxon>
        <taxon>Vibrionales</taxon>
        <taxon>Vibrionaceae</taxon>
        <taxon>Photobacterium</taxon>
    </lineage>
</organism>
<evidence type="ECO:0000313" key="3">
    <source>
        <dbReference type="EMBL" id="SPY44040.1"/>
    </source>
</evidence>
<feature type="transmembrane region" description="Helical" evidence="1">
    <location>
        <begin position="41"/>
        <end position="64"/>
    </location>
</feature>
<dbReference type="Proteomes" id="UP000251647">
    <property type="component" value="Unassembled WGS sequence"/>
</dbReference>
<evidence type="ECO:0000256" key="1">
    <source>
        <dbReference type="SAM" id="Phobius"/>
    </source>
</evidence>
<evidence type="ECO:0000259" key="2">
    <source>
        <dbReference type="Pfam" id="PF07693"/>
    </source>
</evidence>
<feature type="transmembrane region" description="Helical" evidence="1">
    <location>
        <begin position="7"/>
        <end position="29"/>
    </location>
</feature>
<reference evidence="3 4" key="1">
    <citation type="submission" date="2018-06" db="EMBL/GenBank/DDBJ databases">
        <authorList>
            <consortium name="Pathogen Informatics"/>
            <person name="Doyle S."/>
        </authorList>
    </citation>
    <scope>NUCLEOTIDE SEQUENCE [LARGE SCALE GENOMIC DNA]</scope>
    <source>
        <strain evidence="3 4">NCTC11647</strain>
    </source>
</reference>
<name>A0A2X1XLS1_PHODM</name>
<evidence type="ECO:0000313" key="4">
    <source>
        <dbReference type="Proteomes" id="UP000251647"/>
    </source>
</evidence>
<dbReference type="RefSeq" id="WP_005305745.1">
    <property type="nucleotide sequence ID" value="NZ_PYOG01000040.1"/>
</dbReference>
<dbReference type="SUPFAM" id="SSF52540">
    <property type="entry name" value="P-loop containing nucleoside triphosphate hydrolases"/>
    <property type="match status" value="1"/>
</dbReference>
<keyword evidence="1" id="KW-0472">Membrane</keyword>
<feature type="transmembrane region" description="Helical" evidence="1">
    <location>
        <begin position="85"/>
        <end position="102"/>
    </location>
</feature>